<keyword evidence="2" id="KW-1185">Reference proteome</keyword>
<accession>A0ACB0Z859</accession>
<sequence>MSESAMEGIETKTYPTSKVENKKFIVETIKESHENTKAYIKQLLPKFHDSIVATIEKIVKESLKDMETNINDQAASIIKIAEKLDEIVTNKSLEELTLGGTPEPEIQVNMGENNNNNELSPNPQIDQNENQNGRNEIGGQRGTRNNYYNRGHNRERARYFYAARQEKRQSGHCRCHQHNHRGNNSGKRFRPRGGHHH</sequence>
<protein>
    <submittedName>
        <fullName evidence="1">Uncharacterized protein</fullName>
    </submittedName>
</protein>
<dbReference type="EMBL" id="CAVMJV010000026">
    <property type="protein sequence ID" value="CAK5074611.1"/>
    <property type="molecule type" value="Genomic_DNA"/>
</dbReference>
<evidence type="ECO:0000313" key="2">
    <source>
        <dbReference type="Proteomes" id="UP001497535"/>
    </source>
</evidence>
<comment type="caution">
    <text evidence="1">The sequence shown here is derived from an EMBL/GenBank/DDBJ whole genome shotgun (WGS) entry which is preliminary data.</text>
</comment>
<dbReference type="Proteomes" id="UP001497535">
    <property type="component" value="Unassembled WGS sequence"/>
</dbReference>
<proteinExistence type="predicted"/>
<name>A0ACB0Z859_MELEN</name>
<organism evidence="1 2">
    <name type="scientific">Meloidogyne enterolobii</name>
    <name type="common">Root-knot nematode worm</name>
    <name type="synonym">Meloidogyne mayaguensis</name>
    <dbReference type="NCBI Taxonomy" id="390850"/>
    <lineage>
        <taxon>Eukaryota</taxon>
        <taxon>Metazoa</taxon>
        <taxon>Ecdysozoa</taxon>
        <taxon>Nematoda</taxon>
        <taxon>Chromadorea</taxon>
        <taxon>Rhabditida</taxon>
        <taxon>Tylenchina</taxon>
        <taxon>Tylenchomorpha</taxon>
        <taxon>Tylenchoidea</taxon>
        <taxon>Meloidogynidae</taxon>
        <taxon>Meloidogyninae</taxon>
        <taxon>Meloidogyne</taxon>
    </lineage>
</organism>
<gene>
    <name evidence="1" type="ORF">MENTE1834_LOCUS21371</name>
</gene>
<reference evidence="1" key="1">
    <citation type="submission" date="2023-11" db="EMBL/GenBank/DDBJ databases">
        <authorList>
            <person name="Poullet M."/>
        </authorList>
    </citation>
    <scope>NUCLEOTIDE SEQUENCE</scope>
    <source>
        <strain evidence="1">E1834</strain>
    </source>
</reference>
<evidence type="ECO:0000313" key="1">
    <source>
        <dbReference type="EMBL" id="CAK5074611.1"/>
    </source>
</evidence>